<dbReference type="InterPro" id="IPR040521">
    <property type="entry name" value="KDZ"/>
</dbReference>
<dbReference type="InterPro" id="IPR041457">
    <property type="entry name" value="CxC2_KDZ-assoc"/>
</dbReference>
<dbReference type="OMA" id="NEESWRE"/>
<name>A0A5M3MET0_CONPW</name>
<dbReference type="AlphaFoldDB" id="A0A5M3MET0"/>
<feature type="non-terminal residue" evidence="3">
    <location>
        <position position="1"/>
    </location>
</feature>
<feature type="compositionally biased region" description="Basic and acidic residues" evidence="1">
    <location>
        <begin position="988"/>
        <end position="1011"/>
    </location>
</feature>
<evidence type="ECO:0000313" key="4">
    <source>
        <dbReference type="Proteomes" id="UP000053558"/>
    </source>
</evidence>
<organism evidence="3 4">
    <name type="scientific">Coniophora puteana (strain RWD-64-598)</name>
    <name type="common">Brown rot fungus</name>
    <dbReference type="NCBI Taxonomy" id="741705"/>
    <lineage>
        <taxon>Eukaryota</taxon>
        <taxon>Fungi</taxon>
        <taxon>Dikarya</taxon>
        <taxon>Basidiomycota</taxon>
        <taxon>Agaricomycotina</taxon>
        <taxon>Agaricomycetes</taxon>
        <taxon>Agaricomycetidae</taxon>
        <taxon>Boletales</taxon>
        <taxon>Coniophorineae</taxon>
        <taxon>Coniophoraceae</taxon>
        <taxon>Coniophora</taxon>
    </lineage>
</organism>
<dbReference type="Pfam" id="PF18758">
    <property type="entry name" value="KDZ"/>
    <property type="match status" value="1"/>
</dbReference>
<dbReference type="PANTHER" id="PTHR33096">
    <property type="entry name" value="CXC2 DOMAIN-CONTAINING PROTEIN"/>
    <property type="match status" value="1"/>
</dbReference>
<comment type="caution">
    <text evidence="3">The sequence shown here is derived from an EMBL/GenBank/DDBJ whole genome shotgun (WGS) entry which is preliminary data.</text>
</comment>
<dbReference type="PANTHER" id="PTHR33096:SF1">
    <property type="entry name" value="CXC1-LIKE CYSTEINE CLUSTER ASSOCIATED WITH KDZ TRANSPOSASES DOMAIN-CONTAINING PROTEIN"/>
    <property type="match status" value="1"/>
</dbReference>
<evidence type="ECO:0000256" key="1">
    <source>
        <dbReference type="SAM" id="MobiDB-lite"/>
    </source>
</evidence>
<evidence type="ECO:0000259" key="2">
    <source>
        <dbReference type="Pfam" id="PF18803"/>
    </source>
</evidence>
<accession>A0A5M3MET0</accession>
<dbReference type="RefSeq" id="XP_007771802.1">
    <property type="nucleotide sequence ID" value="XM_007773612.1"/>
</dbReference>
<gene>
    <name evidence="3" type="ORF">CONPUDRAFT_61991</name>
</gene>
<feature type="region of interest" description="Disordered" evidence="1">
    <location>
        <begin position="948"/>
        <end position="1011"/>
    </location>
</feature>
<dbReference type="GeneID" id="19208198"/>
<evidence type="ECO:0000313" key="3">
    <source>
        <dbReference type="EMBL" id="EIW77722.1"/>
    </source>
</evidence>
<dbReference type="KEGG" id="cput:CONPUDRAFT_61991"/>
<dbReference type="Pfam" id="PF18803">
    <property type="entry name" value="CxC2"/>
    <property type="match status" value="1"/>
</dbReference>
<dbReference type="Proteomes" id="UP000053558">
    <property type="component" value="Unassembled WGS sequence"/>
</dbReference>
<dbReference type="EMBL" id="JH711583">
    <property type="protein sequence ID" value="EIW77722.1"/>
    <property type="molecule type" value="Genomic_DNA"/>
</dbReference>
<protein>
    <recommendedName>
        <fullName evidence="2">CxC2-like cysteine cluster KDZ transposase-associated domain-containing protein</fullName>
    </recommendedName>
</protein>
<reference evidence="4" key="1">
    <citation type="journal article" date="2012" name="Science">
        <title>The Paleozoic origin of enzymatic lignin decomposition reconstructed from 31 fungal genomes.</title>
        <authorList>
            <person name="Floudas D."/>
            <person name="Binder M."/>
            <person name="Riley R."/>
            <person name="Barry K."/>
            <person name="Blanchette R.A."/>
            <person name="Henrissat B."/>
            <person name="Martinez A.T."/>
            <person name="Otillar R."/>
            <person name="Spatafora J.W."/>
            <person name="Yadav J.S."/>
            <person name="Aerts A."/>
            <person name="Benoit I."/>
            <person name="Boyd A."/>
            <person name="Carlson A."/>
            <person name="Copeland A."/>
            <person name="Coutinho P.M."/>
            <person name="de Vries R.P."/>
            <person name="Ferreira P."/>
            <person name="Findley K."/>
            <person name="Foster B."/>
            <person name="Gaskell J."/>
            <person name="Glotzer D."/>
            <person name="Gorecki P."/>
            <person name="Heitman J."/>
            <person name="Hesse C."/>
            <person name="Hori C."/>
            <person name="Igarashi K."/>
            <person name="Jurgens J.A."/>
            <person name="Kallen N."/>
            <person name="Kersten P."/>
            <person name="Kohler A."/>
            <person name="Kuees U."/>
            <person name="Kumar T.K.A."/>
            <person name="Kuo A."/>
            <person name="LaButti K."/>
            <person name="Larrondo L.F."/>
            <person name="Lindquist E."/>
            <person name="Ling A."/>
            <person name="Lombard V."/>
            <person name="Lucas S."/>
            <person name="Lundell T."/>
            <person name="Martin R."/>
            <person name="McLaughlin D.J."/>
            <person name="Morgenstern I."/>
            <person name="Morin E."/>
            <person name="Murat C."/>
            <person name="Nagy L.G."/>
            <person name="Nolan M."/>
            <person name="Ohm R.A."/>
            <person name="Patyshakuliyeva A."/>
            <person name="Rokas A."/>
            <person name="Ruiz-Duenas F.J."/>
            <person name="Sabat G."/>
            <person name="Salamov A."/>
            <person name="Samejima M."/>
            <person name="Schmutz J."/>
            <person name="Slot J.C."/>
            <person name="St John F."/>
            <person name="Stenlid J."/>
            <person name="Sun H."/>
            <person name="Sun S."/>
            <person name="Syed K."/>
            <person name="Tsang A."/>
            <person name="Wiebenga A."/>
            <person name="Young D."/>
            <person name="Pisabarro A."/>
            <person name="Eastwood D.C."/>
            <person name="Martin F."/>
            <person name="Cullen D."/>
            <person name="Grigoriev I.V."/>
            <person name="Hibbett D.S."/>
        </authorList>
    </citation>
    <scope>NUCLEOTIDE SEQUENCE [LARGE SCALE GENOMIC DNA]</scope>
    <source>
        <strain evidence="4">RWD-64-598 SS2</strain>
    </source>
</reference>
<keyword evidence="4" id="KW-1185">Reference proteome</keyword>
<feature type="domain" description="CxC2-like cysteine cluster KDZ transposase-associated" evidence="2">
    <location>
        <begin position="89"/>
        <end position="194"/>
    </location>
</feature>
<proteinExistence type="predicted"/>
<sequence>DTPLLVWVGGSERPGYRDEYLGEYIRSEGRGNAAAFPCHCQSGRVREYRCESCGGRQMLCRECCVAAHQHLPLHFIQRWNGSFFERVSLKSLDLLVNMGHEDGSKCILRQAGHAKFVVIHTNGIHRVSVNFCGCDKKIPHRQQLLRYGWYPSTVDTPETACTEEALAQYSALMSRTKVSPHGYYQALENLTDPLGLDVPPSHYKAFLRVLRQHGYISLVKEAGRGNVANGIETTGPGELAVACPACPHPNINLPEGWENADPSQKFLYCLFLAMDANFWLKNRDRGGSPSDIELFNGLAYFVKTEPYMDYVRGYQSQKDTSTCSSFRAMSGVNSKLSKGLQATGVGMVMCARHEFTLALGVGDLQAGERYVLIMSIVDCLTVVHSNCNMDYIFISVFARLLLLLVVISYDIACQWKINLFKRMDSLPPEMQVSIVMMAQILVFGIPKFHAPGHNQKCATEHSLNLIAGAGRTDGEGIERGWAEFNLASNSTKEMTLGFRHDTLNIVFTSHNLRKYYTLGKTLRGRLLLATEAHSIHRDALLVFDESIEESVRSEWTAMKVAWQNDKTKSNPFLHTQGDISESEIRAQLADSEKSITFLPHDMLPSNFIKMAMSIEDKQRRLSSDMKRVKELTAEARAQIELRRVNLRGDIVKLREVQTVYMPGIEALIKQHERLDGTTSGCSWEDERLWLPSGLSPEERSICTHDVEKAESKLRQWECYSSLNKIRGLLQTKYHFSTHQKLHSRGQRAMTRAYRLISDYERKIQAERTKYDKALKALESLEGPDLSRFRLQPLHSKDIRALREPEIEPSTPSRRAREMKKGLGEGHRTVSWIWTAKRGDGSDTEKGLDDTEGLRVEWLKASERTKRWEEEVSLLKEEMRRVRVYLEHKACWWEGRASNEKVLTRQALAEGVHAHALRQARQQRRLREEFTRLWERKWGFEEAASLTTVGGHPDVDSDVEEQCATPPGATRGGDAAAREAARQGAAEGAAREVREAAGKEAAEAAERSDQNS</sequence>
<dbReference type="OrthoDB" id="3235114at2759"/>